<accession>W2ZHR4</accession>
<protein>
    <submittedName>
        <fullName evidence="2">Uncharacterized protein</fullName>
    </submittedName>
</protein>
<dbReference type="Proteomes" id="UP000018948">
    <property type="component" value="Unassembled WGS sequence"/>
</dbReference>
<name>W2ZHR4_PHYNI</name>
<feature type="region of interest" description="Disordered" evidence="1">
    <location>
        <begin position="1"/>
        <end position="45"/>
    </location>
</feature>
<gene>
    <name evidence="2" type="ORF">F442_07176</name>
</gene>
<evidence type="ECO:0000256" key="1">
    <source>
        <dbReference type="SAM" id="MobiDB-lite"/>
    </source>
</evidence>
<dbReference type="InterPro" id="IPR036406">
    <property type="entry name" value="Coprogen_oxidase_aer_sf"/>
</dbReference>
<organism evidence="2 3">
    <name type="scientific">Phytophthora nicotianae P10297</name>
    <dbReference type="NCBI Taxonomy" id="1317064"/>
    <lineage>
        <taxon>Eukaryota</taxon>
        <taxon>Sar</taxon>
        <taxon>Stramenopiles</taxon>
        <taxon>Oomycota</taxon>
        <taxon>Peronosporomycetes</taxon>
        <taxon>Peronosporales</taxon>
        <taxon>Peronosporaceae</taxon>
        <taxon>Phytophthora</taxon>
    </lineage>
</organism>
<dbReference type="AlphaFoldDB" id="W2ZHR4"/>
<evidence type="ECO:0000313" key="2">
    <source>
        <dbReference type="EMBL" id="ETP46595.1"/>
    </source>
</evidence>
<dbReference type="GO" id="GO:0006779">
    <property type="term" value="P:porphyrin-containing compound biosynthetic process"/>
    <property type="evidence" value="ECO:0007669"/>
    <property type="project" value="InterPro"/>
</dbReference>
<feature type="compositionally biased region" description="Polar residues" evidence="1">
    <location>
        <begin position="1"/>
        <end position="12"/>
    </location>
</feature>
<reference evidence="2 3" key="1">
    <citation type="submission" date="2013-11" db="EMBL/GenBank/DDBJ databases">
        <title>The Genome Sequence of Phytophthora parasitica P10297.</title>
        <authorList>
            <consortium name="The Broad Institute Genomics Platform"/>
            <person name="Russ C."/>
            <person name="Tyler B."/>
            <person name="Panabieres F."/>
            <person name="Shan W."/>
            <person name="Tripathy S."/>
            <person name="Grunwald N."/>
            <person name="Machado M."/>
            <person name="Johnson C.S."/>
            <person name="Walker B."/>
            <person name="Young S.K."/>
            <person name="Zeng Q."/>
            <person name="Gargeya S."/>
            <person name="Fitzgerald M."/>
            <person name="Haas B."/>
            <person name="Abouelleil A."/>
            <person name="Allen A.W."/>
            <person name="Alvarado L."/>
            <person name="Arachchi H.M."/>
            <person name="Berlin A.M."/>
            <person name="Chapman S.B."/>
            <person name="Gainer-Dewar J."/>
            <person name="Goldberg J."/>
            <person name="Griggs A."/>
            <person name="Gujja S."/>
            <person name="Hansen M."/>
            <person name="Howarth C."/>
            <person name="Imamovic A."/>
            <person name="Ireland A."/>
            <person name="Larimer J."/>
            <person name="McCowan C."/>
            <person name="Murphy C."/>
            <person name="Pearson M."/>
            <person name="Poon T.W."/>
            <person name="Priest M."/>
            <person name="Roberts A."/>
            <person name="Saif S."/>
            <person name="Shea T."/>
            <person name="Sisk P."/>
            <person name="Sykes S."/>
            <person name="Wortman J."/>
            <person name="Nusbaum C."/>
            <person name="Birren B."/>
        </authorList>
    </citation>
    <scope>NUCLEOTIDE SEQUENCE [LARGE SCALE GENOMIC DNA]</scope>
    <source>
        <strain evidence="2 3">P10297</strain>
    </source>
</reference>
<evidence type="ECO:0000313" key="3">
    <source>
        <dbReference type="Proteomes" id="UP000018948"/>
    </source>
</evidence>
<feature type="region of interest" description="Disordered" evidence="1">
    <location>
        <begin position="79"/>
        <end position="122"/>
    </location>
</feature>
<feature type="compositionally biased region" description="Basic and acidic residues" evidence="1">
    <location>
        <begin position="82"/>
        <end position="91"/>
    </location>
</feature>
<dbReference type="Gene3D" id="3.40.1500.10">
    <property type="entry name" value="Coproporphyrinogen III oxidase, aerobic"/>
    <property type="match status" value="1"/>
</dbReference>
<dbReference type="EMBL" id="ANIY01001480">
    <property type="protein sequence ID" value="ETP46595.1"/>
    <property type="molecule type" value="Genomic_DNA"/>
</dbReference>
<proteinExistence type="predicted"/>
<sequence length="122" mass="12425">MLVGAPNTSRAPTQKEFIIRKASLSNGPKDFGSSSTKRRGGGRSHALLDSSVFEKAGVGVHHLRQAAAIGSPPVAVKQMSTRGKDHKEGLRSEPCVVVGPSGSGKSGPASPAATSDPVQPTG</sequence>
<comment type="caution">
    <text evidence="2">The sequence shown here is derived from an EMBL/GenBank/DDBJ whole genome shotgun (WGS) entry which is preliminary data.</text>
</comment>
<dbReference type="GO" id="GO:0004109">
    <property type="term" value="F:coproporphyrinogen oxidase activity"/>
    <property type="evidence" value="ECO:0007669"/>
    <property type="project" value="InterPro"/>
</dbReference>